<evidence type="ECO:0000256" key="1">
    <source>
        <dbReference type="SAM" id="MobiDB-lite"/>
    </source>
</evidence>
<name>A0A518HT32_9BACT</name>
<protein>
    <submittedName>
        <fullName evidence="2">Uncharacterized protein</fullName>
    </submittedName>
</protein>
<feature type="compositionally biased region" description="Basic and acidic residues" evidence="1">
    <location>
        <begin position="1"/>
        <end position="10"/>
    </location>
</feature>
<gene>
    <name evidence="2" type="ORF">Enr13x_38470</name>
</gene>
<evidence type="ECO:0000313" key="3">
    <source>
        <dbReference type="Proteomes" id="UP000319004"/>
    </source>
</evidence>
<organism evidence="2 3">
    <name type="scientific">Stieleria neptunia</name>
    <dbReference type="NCBI Taxonomy" id="2527979"/>
    <lineage>
        <taxon>Bacteria</taxon>
        <taxon>Pseudomonadati</taxon>
        <taxon>Planctomycetota</taxon>
        <taxon>Planctomycetia</taxon>
        <taxon>Pirellulales</taxon>
        <taxon>Pirellulaceae</taxon>
        <taxon>Stieleria</taxon>
    </lineage>
</organism>
<proteinExistence type="predicted"/>
<feature type="region of interest" description="Disordered" evidence="1">
    <location>
        <begin position="1"/>
        <end position="39"/>
    </location>
</feature>
<keyword evidence="3" id="KW-1185">Reference proteome</keyword>
<dbReference type="KEGG" id="snep:Enr13x_38470"/>
<sequence>MEGVHAERLVFRPHSSPSVSPRPRSSGEPKAGGGFRVRPEMRMGAKHEWIRLSDSLARDIQQWREFAGGQLVADCRSG</sequence>
<dbReference type="EMBL" id="CP037423">
    <property type="protein sequence ID" value="QDV43986.1"/>
    <property type="molecule type" value="Genomic_DNA"/>
</dbReference>
<reference evidence="2 3" key="1">
    <citation type="submission" date="2019-03" db="EMBL/GenBank/DDBJ databases">
        <title>Deep-cultivation of Planctomycetes and their phenomic and genomic characterization uncovers novel biology.</title>
        <authorList>
            <person name="Wiegand S."/>
            <person name="Jogler M."/>
            <person name="Boedeker C."/>
            <person name="Pinto D."/>
            <person name="Vollmers J."/>
            <person name="Rivas-Marin E."/>
            <person name="Kohn T."/>
            <person name="Peeters S.H."/>
            <person name="Heuer A."/>
            <person name="Rast P."/>
            <person name="Oberbeckmann S."/>
            <person name="Bunk B."/>
            <person name="Jeske O."/>
            <person name="Meyerdierks A."/>
            <person name="Storesund J.E."/>
            <person name="Kallscheuer N."/>
            <person name="Luecker S."/>
            <person name="Lage O.M."/>
            <person name="Pohl T."/>
            <person name="Merkel B.J."/>
            <person name="Hornburger P."/>
            <person name="Mueller R.-W."/>
            <person name="Bruemmer F."/>
            <person name="Labrenz M."/>
            <person name="Spormann A.M."/>
            <person name="Op den Camp H."/>
            <person name="Overmann J."/>
            <person name="Amann R."/>
            <person name="Jetten M.S.M."/>
            <person name="Mascher T."/>
            <person name="Medema M.H."/>
            <person name="Devos D.P."/>
            <person name="Kaster A.-K."/>
            <person name="Ovreas L."/>
            <person name="Rohde M."/>
            <person name="Galperin M.Y."/>
            <person name="Jogler C."/>
        </authorList>
    </citation>
    <scope>NUCLEOTIDE SEQUENCE [LARGE SCALE GENOMIC DNA]</scope>
    <source>
        <strain evidence="2 3">Enr13</strain>
    </source>
</reference>
<dbReference type="Proteomes" id="UP000319004">
    <property type="component" value="Chromosome"/>
</dbReference>
<evidence type="ECO:0000313" key="2">
    <source>
        <dbReference type="EMBL" id="QDV43986.1"/>
    </source>
</evidence>
<accession>A0A518HT32</accession>
<feature type="compositionally biased region" description="Low complexity" evidence="1">
    <location>
        <begin position="12"/>
        <end position="26"/>
    </location>
</feature>
<dbReference type="AlphaFoldDB" id="A0A518HT32"/>